<feature type="transmembrane region" description="Helical" evidence="7">
    <location>
        <begin position="301"/>
        <end position="319"/>
    </location>
</feature>
<evidence type="ECO:0000256" key="1">
    <source>
        <dbReference type="ARBA" id="ARBA00004651"/>
    </source>
</evidence>
<dbReference type="Proteomes" id="UP001207742">
    <property type="component" value="Unassembled WGS sequence"/>
</dbReference>
<proteinExistence type="predicted"/>
<feature type="transmembrane region" description="Helical" evidence="7">
    <location>
        <begin position="45"/>
        <end position="69"/>
    </location>
</feature>
<dbReference type="Gene3D" id="1.10.3860.10">
    <property type="entry name" value="Sodium:dicarboxylate symporter"/>
    <property type="match status" value="1"/>
</dbReference>
<feature type="transmembrane region" description="Helical" evidence="7">
    <location>
        <begin position="12"/>
        <end position="33"/>
    </location>
</feature>
<protein>
    <submittedName>
        <fullName evidence="8">Dicarboxylate/amino acid:cation symporter</fullName>
    </submittedName>
</protein>
<organism evidence="8 9">
    <name type="scientific">Chitinophaga nivalis</name>
    <dbReference type="NCBI Taxonomy" id="2991709"/>
    <lineage>
        <taxon>Bacteria</taxon>
        <taxon>Pseudomonadati</taxon>
        <taxon>Bacteroidota</taxon>
        <taxon>Chitinophagia</taxon>
        <taxon>Chitinophagales</taxon>
        <taxon>Chitinophagaceae</taxon>
        <taxon>Chitinophaga</taxon>
    </lineage>
</organism>
<comment type="subcellular location">
    <subcellularLocation>
        <location evidence="1">Cell membrane</location>
        <topology evidence="1">Multi-pass membrane protein</topology>
    </subcellularLocation>
</comment>
<name>A0ABT3IK39_9BACT</name>
<keyword evidence="3" id="KW-1003">Cell membrane</keyword>
<dbReference type="InterPro" id="IPR001991">
    <property type="entry name" value="Na-dicarboxylate_symporter"/>
</dbReference>
<evidence type="ECO:0000256" key="2">
    <source>
        <dbReference type="ARBA" id="ARBA00022448"/>
    </source>
</evidence>
<evidence type="ECO:0000313" key="8">
    <source>
        <dbReference type="EMBL" id="MCW3484327.1"/>
    </source>
</evidence>
<keyword evidence="2" id="KW-0813">Transport</keyword>
<comment type="caution">
    <text evidence="8">The sequence shown here is derived from an EMBL/GenBank/DDBJ whole genome shotgun (WGS) entry which is preliminary data.</text>
</comment>
<feature type="transmembrane region" description="Helical" evidence="7">
    <location>
        <begin position="211"/>
        <end position="237"/>
    </location>
</feature>
<sequence>MPYSQTNFLRHYGNIIGLLVGILAGSVSGLLWKEKILVIKPVGDIFLNLLFTAVIPLVFFAIASAMAAAGAKNRLTGHMTLVFAGTVLLAGVITIVGIRIFPVTPGLHPLVQPQTVQPLAIGDQIVQLVSTGEFYELLSRQHMLAFLIFSSLTGIAARQAGEGGAAFRNWLHAGNEVMRALLTWIMKLAPIGLGAYFACQLATIGSSVWSLYAQTLIVGHGIAFFYYFVFFSLYAFIGSGIKGIKTYWQHNILPSATALGTCSSVATIPANLHASRQMGIPPAIADVVIPIGASLHKEGSAIAAVIKIAVALAMVAHQLTGIDHILLALLIALLVSIVEGGIPNGGYVGQLLIVSAYSLPPAVLPVIIIIGTLLDPIATLLNATGDTAAGMLIARLARRSPLT</sequence>
<feature type="transmembrane region" description="Helical" evidence="7">
    <location>
        <begin position="325"/>
        <end position="342"/>
    </location>
</feature>
<evidence type="ECO:0000256" key="3">
    <source>
        <dbReference type="ARBA" id="ARBA00022475"/>
    </source>
</evidence>
<evidence type="ECO:0000256" key="4">
    <source>
        <dbReference type="ARBA" id="ARBA00022692"/>
    </source>
</evidence>
<keyword evidence="5 7" id="KW-1133">Transmembrane helix</keyword>
<evidence type="ECO:0000256" key="7">
    <source>
        <dbReference type="SAM" id="Phobius"/>
    </source>
</evidence>
<dbReference type="EMBL" id="JAPDNS010000001">
    <property type="protein sequence ID" value="MCW3484327.1"/>
    <property type="molecule type" value="Genomic_DNA"/>
</dbReference>
<gene>
    <name evidence="8" type="ORF">OL497_10505</name>
</gene>
<reference evidence="8 9" key="1">
    <citation type="submission" date="2022-10" db="EMBL/GenBank/DDBJ databases">
        <title>Chitinophaga nivalis PC15 sp. nov., isolated from Pyeongchang county, South Korea.</title>
        <authorList>
            <person name="Trinh H.N."/>
        </authorList>
    </citation>
    <scope>NUCLEOTIDE SEQUENCE [LARGE SCALE GENOMIC DNA]</scope>
    <source>
        <strain evidence="8 9">PC14</strain>
    </source>
</reference>
<dbReference type="PANTHER" id="PTHR42865">
    <property type="entry name" value="PROTON/GLUTAMATE-ASPARTATE SYMPORTER"/>
    <property type="match status" value="1"/>
</dbReference>
<dbReference type="SUPFAM" id="SSF118215">
    <property type="entry name" value="Proton glutamate symport protein"/>
    <property type="match status" value="1"/>
</dbReference>
<evidence type="ECO:0000256" key="5">
    <source>
        <dbReference type="ARBA" id="ARBA00022989"/>
    </source>
</evidence>
<accession>A0ABT3IK39</accession>
<feature type="transmembrane region" description="Helical" evidence="7">
    <location>
        <begin position="81"/>
        <end position="101"/>
    </location>
</feature>
<keyword evidence="6 7" id="KW-0472">Membrane</keyword>
<evidence type="ECO:0000256" key="6">
    <source>
        <dbReference type="ARBA" id="ARBA00023136"/>
    </source>
</evidence>
<keyword evidence="4 7" id="KW-0812">Transmembrane</keyword>
<dbReference type="Pfam" id="PF00375">
    <property type="entry name" value="SDF"/>
    <property type="match status" value="1"/>
</dbReference>
<dbReference type="RefSeq" id="WP_264729881.1">
    <property type="nucleotide sequence ID" value="NZ_JAPDNR010000001.1"/>
</dbReference>
<dbReference type="InterPro" id="IPR036458">
    <property type="entry name" value="Na:dicarbo_symporter_sf"/>
</dbReference>
<dbReference type="PRINTS" id="PR00173">
    <property type="entry name" value="EDTRNSPORT"/>
</dbReference>
<evidence type="ECO:0000313" key="9">
    <source>
        <dbReference type="Proteomes" id="UP001207742"/>
    </source>
</evidence>
<keyword evidence="9" id="KW-1185">Reference proteome</keyword>
<dbReference type="PANTHER" id="PTHR42865:SF7">
    <property type="entry name" value="PROTON_GLUTAMATE-ASPARTATE SYMPORTER"/>
    <property type="match status" value="1"/>
</dbReference>
<feature type="transmembrane region" description="Helical" evidence="7">
    <location>
        <begin position="181"/>
        <end position="205"/>
    </location>
</feature>